<keyword evidence="3 4" id="KW-0342">GTP-binding</keyword>
<dbReference type="InterPro" id="IPR053930">
    <property type="entry name" value="RapZ-like_N"/>
</dbReference>
<feature type="binding site" evidence="4">
    <location>
        <begin position="59"/>
        <end position="62"/>
    </location>
    <ligand>
        <name>GTP</name>
        <dbReference type="ChEBI" id="CHEBI:37565"/>
    </ligand>
</feature>
<evidence type="ECO:0000313" key="8">
    <source>
        <dbReference type="Proteomes" id="UP001431199"/>
    </source>
</evidence>
<dbReference type="Proteomes" id="UP001431199">
    <property type="component" value="Unassembled WGS sequence"/>
</dbReference>
<dbReference type="NCBIfam" id="NF003828">
    <property type="entry name" value="PRK05416.1"/>
    <property type="match status" value="1"/>
</dbReference>
<evidence type="ECO:0000256" key="3">
    <source>
        <dbReference type="ARBA" id="ARBA00023134"/>
    </source>
</evidence>
<dbReference type="Pfam" id="PF22740">
    <property type="entry name" value="PapZ_C"/>
    <property type="match status" value="1"/>
</dbReference>
<proteinExistence type="inferred from homology"/>
<evidence type="ECO:0000256" key="4">
    <source>
        <dbReference type="HAMAP-Rule" id="MF_00636"/>
    </source>
</evidence>
<dbReference type="RefSeq" id="WP_022088883.1">
    <property type="nucleotide sequence ID" value="NZ_JAODBU010000011.1"/>
</dbReference>
<feature type="domain" description="RapZ C-terminal" evidence="6">
    <location>
        <begin position="165"/>
        <end position="284"/>
    </location>
</feature>
<dbReference type="InterPro" id="IPR027417">
    <property type="entry name" value="P-loop_NTPase"/>
</dbReference>
<name>A0ABT2M203_9FIRM</name>
<evidence type="ECO:0000259" key="6">
    <source>
        <dbReference type="Pfam" id="PF22740"/>
    </source>
</evidence>
<sequence>MRFVIVTGMSGSGKITALKILEDSGYYCADNLPIELIGTFADLVYSQTSEVNRVAIGVDIRSGQNLGKINKVLEQMKNKGQEYEILFLDCSKEMLIKRFKETRRAHPMGENKSVAHGIKVEQERLAFLREQADYIIDTSNLLVRDLRVELEKIFVQSKGYKNLFISVLSFGFKHGIPTDCDLVFDVRFLPNPYYEPELKHKTGLDREVQEFVLNADVTQVFLEKLIDMVRFLIPNYIAEGKNQLVIGIGCTGGHHRSVTVAGELYAALDVEDAQYGIKISHRDINR</sequence>
<dbReference type="InterPro" id="IPR053931">
    <property type="entry name" value="RapZ_C"/>
</dbReference>
<keyword evidence="2 4" id="KW-0067">ATP-binding</keyword>
<evidence type="ECO:0000256" key="1">
    <source>
        <dbReference type="ARBA" id="ARBA00022741"/>
    </source>
</evidence>
<dbReference type="PANTHER" id="PTHR30448:SF0">
    <property type="entry name" value="RNASE ADAPTER PROTEIN RAPZ"/>
    <property type="match status" value="1"/>
</dbReference>
<feature type="binding site" evidence="4">
    <location>
        <begin position="8"/>
        <end position="15"/>
    </location>
    <ligand>
        <name>ATP</name>
        <dbReference type="ChEBI" id="CHEBI:30616"/>
    </ligand>
</feature>
<organism evidence="7 8">
    <name type="scientific">Eubacterium album</name>
    <dbReference type="NCBI Taxonomy" id="2978477"/>
    <lineage>
        <taxon>Bacteria</taxon>
        <taxon>Bacillati</taxon>
        <taxon>Bacillota</taxon>
        <taxon>Clostridia</taxon>
        <taxon>Eubacteriales</taxon>
        <taxon>Eubacteriaceae</taxon>
        <taxon>Eubacterium</taxon>
    </lineage>
</organism>
<feature type="domain" description="RapZ-like N-terminal" evidence="5">
    <location>
        <begin position="1"/>
        <end position="155"/>
    </location>
</feature>
<dbReference type="HAMAP" id="MF_00636">
    <property type="entry name" value="RapZ_like"/>
    <property type="match status" value="1"/>
</dbReference>
<evidence type="ECO:0000256" key="2">
    <source>
        <dbReference type="ARBA" id="ARBA00022840"/>
    </source>
</evidence>
<protein>
    <submittedName>
        <fullName evidence="7">RNase adapter RapZ</fullName>
    </submittedName>
</protein>
<dbReference type="SUPFAM" id="SSF52540">
    <property type="entry name" value="P-loop containing nucleoside triphosphate hydrolases"/>
    <property type="match status" value="1"/>
</dbReference>
<accession>A0ABT2M203</accession>
<dbReference type="InterPro" id="IPR005337">
    <property type="entry name" value="RapZ-like"/>
</dbReference>
<dbReference type="PIRSF" id="PIRSF005052">
    <property type="entry name" value="P-loopkin"/>
    <property type="match status" value="1"/>
</dbReference>
<evidence type="ECO:0000259" key="5">
    <source>
        <dbReference type="Pfam" id="PF03668"/>
    </source>
</evidence>
<comment type="caution">
    <text evidence="7">The sequence shown here is derived from an EMBL/GenBank/DDBJ whole genome shotgun (WGS) entry which is preliminary data.</text>
</comment>
<keyword evidence="8" id="KW-1185">Reference proteome</keyword>
<dbReference type="EMBL" id="JAODBU010000011">
    <property type="protein sequence ID" value="MCT7399568.1"/>
    <property type="molecule type" value="Genomic_DNA"/>
</dbReference>
<dbReference type="Gene3D" id="3.40.50.300">
    <property type="entry name" value="P-loop containing nucleotide triphosphate hydrolases"/>
    <property type="match status" value="1"/>
</dbReference>
<dbReference type="PANTHER" id="PTHR30448">
    <property type="entry name" value="RNASE ADAPTER PROTEIN RAPZ"/>
    <property type="match status" value="1"/>
</dbReference>
<reference evidence="7" key="1">
    <citation type="submission" date="2022-09" db="EMBL/GenBank/DDBJ databases">
        <title>Eubacterium sp. LFL-14 isolated from human feces.</title>
        <authorList>
            <person name="Liu F."/>
        </authorList>
    </citation>
    <scope>NUCLEOTIDE SEQUENCE</scope>
    <source>
        <strain evidence="7">LFL-14</strain>
    </source>
</reference>
<dbReference type="Pfam" id="PF03668">
    <property type="entry name" value="RapZ-like_N"/>
    <property type="match status" value="1"/>
</dbReference>
<evidence type="ECO:0000313" key="7">
    <source>
        <dbReference type="EMBL" id="MCT7399568.1"/>
    </source>
</evidence>
<keyword evidence="1 4" id="KW-0547">Nucleotide-binding</keyword>
<gene>
    <name evidence="7" type="primary">rapZ</name>
    <name evidence="7" type="ORF">N5B56_10800</name>
</gene>